<protein>
    <submittedName>
        <fullName evidence="1">Uncharacterized protein</fullName>
    </submittedName>
</protein>
<name>A0A9Q9JD07_RAOOR</name>
<dbReference type="AlphaFoldDB" id="A0A9Q9JD07"/>
<reference evidence="1" key="1">
    <citation type="submission" date="2022-09" db="EMBL/GenBank/DDBJ databases">
        <title>Multidrug resistance Raoultella ornithinolytica Strain MQB_Silv_108.</title>
        <authorList>
            <person name="Quintela-Baluja M."/>
        </authorList>
    </citation>
    <scope>NUCLEOTIDE SEQUENCE</scope>
    <source>
        <strain evidence="1">MQB_Silv_108</strain>
    </source>
</reference>
<evidence type="ECO:0000313" key="1">
    <source>
        <dbReference type="EMBL" id="UXE36425.1"/>
    </source>
</evidence>
<dbReference type="RefSeq" id="WP_255265544.1">
    <property type="nucleotide sequence ID" value="NZ_ABDFAB020000012.1"/>
</dbReference>
<organism evidence="1 2">
    <name type="scientific">Raoultella ornithinolytica</name>
    <name type="common">Klebsiella ornithinolytica</name>
    <dbReference type="NCBI Taxonomy" id="54291"/>
    <lineage>
        <taxon>Bacteria</taxon>
        <taxon>Pseudomonadati</taxon>
        <taxon>Pseudomonadota</taxon>
        <taxon>Gammaproteobacteria</taxon>
        <taxon>Enterobacterales</taxon>
        <taxon>Enterobacteriaceae</taxon>
        <taxon>Klebsiella/Raoultella group</taxon>
        <taxon>Raoultella</taxon>
    </lineage>
</organism>
<accession>A0A9Q9JD07</accession>
<dbReference type="Proteomes" id="UP001064206">
    <property type="component" value="Chromosome"/>
</dbReference>
<proteinExistence type="predicted"/>
<sequence length="40" mass="4209">MSPAQETGPQVLFFFLLALVGLFRLAAVDPTHGVAPATQP</sequence>
<dbReference type="EMBL" id="CP104450">
    <property type="protein sequence ID" value="UXE36425.1"/>
    <property type="molecule type" value="Genomic_DNA"/>
</dbReference>
<gene>
    <name evidence="1" type="ORF">N2J37_17905</name>
</gene>
<evidence type="ECO:0000313" key="2">
    <source>
        <dbReference type="Proteomes" id="UP001064206"/>
    </source>
</evidence>